<protein>
    <submittedName>
        <fullName evidence="2">Uncharacterized protein</fullName>
    </submittedName>
</protein>
<name>A0ABR1ILD3_9AGAR</name>
<proteinExistence type="predicted"/>
<gene>
    <name evidence="2" type="ORF">VKT23_020046</name>
</gene>
<evidence type="ECO:0000256" key="1">
    <source>
        <dbReference type="SAM" id="MobiDB-lite"/>
    </source>
</evidence>
<evidence type="ECO:0000313" key="3">
    <source>
        <dbReference type="Proteomes" id="UP001498398"/>
    </source>
</evidence>
<sequence length="215" mass="23137">MSTNVSPTNTSKRERVKKLLKAPFSRSKHRNNPGNLAAGSSNLQLSLHGEALGHPPDSASVVATAPQTQMNVQTAVIDQIGSAQNPAGLESANVPTSGSSETIGSLIVGQAEVQVPIAENKIMHTDYTYLKLAGAVLEKSVFTLKKFSDLIPVPGLAPAINAVCACIEHYHQISENKEKLEKLAAEVASKSQALQKHWKQDISFEMEEQFKKLAE</sequence>
<dbReference type="EMBL" id="JBANRG010000117">
    <property type="protein sequence ID" value="KAK7434768.1"/>
    <property type="molecule type" value="Genomic_DNA"/>
</dbReference>
<comment type="caution">
    <text evidence="2">The sequence shown here is derived from an EMBL/GenBank/DDBJ whole genome shotgun (WGS) entry which is preliminary data.</text>
</comment>
<keyword evidence="3" id="KW-1185">Reference proteome</keyword>
<evidence type="ECO:0000313" key="2">
    <source>
        <dbReference type="EMBL" id="KAK7434768.1"/>
    </source>
</evidence>
<dbReference type="Proteomes" id="UP001498398">
    <property type="component" value="Unassembled WGS sequence"/>
</dbReference>
<feature type="compositionally biased region" description="Basic residues" evidence="1">
    <location>
        <begin position="14"/>
        <end position="31"/>
    </location>
</feature>
<accession>A0ABR1ILD3</accession>
<reference evidence="2 3" key="1">
    <citation type="submission" date="2024-01" db="EMBL/GenBank/DDBJ databases">
        <title>A draft genome for the cacao thread blight pathogen Marasmiellus scandens.</title>
        <authorList>
            <person name="Baruah I.K."/>
            <person name="Leung J."/>
            <person name="Bukari Y."/>
            <person name="Amoako-Attah I."/>
            <person name="Meinhardt L.W."/>
            <person name="Bailey B.A."/>
            <person name="Cohen S.P."/>
        </authorList>
    </citation>
    <scope>NUCLEOTIDE SEQUENCE [LARGE SCALE GENOMIC DNA]</scope>
    <source>
        <strain evidence="2 3">GH-19</strain>
    </source>
</reference>
<feature type="region of interest" description="Disordered" evidence="1">
    <location>
        <begin position="1"/>
        <end position="40"/>
    </location>
</feature>
<feature type="compositionally biased region" description="Polar residues" evidence="1">
    <location>
        <begin position="1"/>
        <end position="10"/>
    </location>
</feature>
<organism evidence="2 3">
    <name type="scientific">Marasmiellus scandens</name>
    <dbReference type="NCBI Taxonomy" id="2682957"/>
    <lineage>
        <taxon>Eukaryota</taxon>
        <taxon>Fungi</taxon>
        <taxon>Dikarya</taxon>
        <taxon>Basidiomycota</taxon>
        <taxon>Agaricomycotina</taxon>
        <taxon>Agaricomycetes</taxon>
        <taxon>Agaricomycetidae</taxon>
        <taxon>Agaricales</taxon>
        <taxon>Marasmiineae</taxon>
        <taxon>Omphalotaceae</taxon>
        <taxon>Marasmiellus</taxon>
    </lineage>
</organism>